<comment type="caution">
    <text evidence="2">The sequence shown here is derived from an EMBL/GenBank/DDBJ whole genome shotgun (WGS) entry which is preliminary data.</text>
</comment>
<name>A0A9W8ML92_9AGAR</name>
<feature type="non-terminal residue" evidence="2">
    <location>
        <position position="513"/>
    </location>
</feature>
<sequence>MFPSSLSNPSLSPSLNPLSSPSAVQQHPAWANAVQRGDIDCGSSDKHSISYSSSVGNMPLSPAPMPSGTWSNFDAPLPTTTSSPPSASTAPTKRQPIPPLPSRRRHRPTTGVTVNPILLLPEVSLPHPSGHDAMVCGDSKPAETSSNTNDESELTTVTSPPYIPSSPPYIPSSPPYRPTTPRINVAVVDPRKTTRPKEADDVLKSSPPIMSKRPLSSSSSSLGKRRAEETWSPSQGYNNRDIDGDDAMAYDVDADPPSSDSAFVSSWLNPQPSTFTLPPPCSRQASGSSLSSSSTSSSSSAMPPAGDASRLTIKRPRQYANSSTEEEESGESGKSFLESRKAKRTGAPARTRRTTSTKPYDQAKRSSKSRKQASGAQSDDDDDDNSASSSDSSSSSTSSQRSPSKSKSKSNPTPKEADSDSEATVVTTSTIQTNPGLSDAELLTAWREAGGRLFESIQELVDLKKAIYHGIGERLIEERKRECGHCKSDFERDIRKLGRKVLRQEYKRLSRLL</sequence>
<feature type="compositionally biased region" description="Polar residues" evidence="1">
    <location>
        <begin position="267"/>
        <end position="276"/>
    </location>
</feature>
<dbReference type="EMBL" id="JANBPK010000751">
    <property type="protein sequence ID" value="KAJ2933113.1"/>
    <property type="molecule type" value="Genomic_DNA"/>
</dbReference>
<feature type="region of interest" description="Disordered" evidence="1">
    <location>
        <begin position="1"/>
        <end position="432"/>
    </location>
</feature>
<gene>
    <name evidence="2" type="ORF">H1R20_g4008</name>
</gene>
<evidence type="ECO:0000313" key="2">
    <source>
        <dbReference type="EMBL" id="KAJ2933113.1"/>
    </source>
</evidence>
<feature type="compositionally biased region" description="Basic and acidic residues" evidence="1">
    <location>
        <begin position="37"/>
        <end position="48"/>
    </location>
</feature>
<organism evidence="2 3">
    <name type="scientific">Candolleomyces eurysporus</name>
    <dbReference type="NCBI Taxonomy" id="2828524"/>
    <lineage>
        <taxon>Eukaryota</taxon>
        <taxon>Fungi</taxon>
        <taxon>Dikarya</taxon>
        <taxon>Basidiomycota</taxon>
        <taxon>Agaricomycotina</taxon>
        <taxon>Agaricomycetes</taxon>
        <taxon>Agaricomycetidae</taxon>
        <taxon>Agaricales</taxon>
        <taxon>Agaricineae</taxon>
        <taxon>Psathyrellaceae</taxon>
        <taxon>Candolleomyces</taxon>
    </lineage>
</organism>
<feature type="compositionally biased region" description="Pro residues" evidence="1">
    <location>
        <begin position="161"/>
        <end position="178"/>
    </location>
</feature>
<feature type="compositionally biased region" description="Low complexity" evidence="1">
    <location>
        <begin position="386"/>
        <end position="405"/>
    </location>
</feature>
<dbReference type="AlphaFoldDB" id="A0A9W8ML92"/>
<protein>
    <submittedName>
        <fullName evidence="2">Uncharacterized protein</fullName>
    </submittedName>
</protein>
<dbReference type="Proteomes" id="UP001140091">
    <property type="component" value="Unassembled WGS sequence"/>
</dbReference>
<feature type="compositionally biased region" description="Low complexity" evidence="1">
    <location>
        <begin position="1"/>
        <end position="22"/>
    </location>
</feature>
<feature type="compositionally biased region" description="Low complexity" evidence="1">
    <location>
        <begin position="286"/>
        <end position="300"/>
    </location>
</feature>
<feature type="compositionally biased region" description="Basic and acidic residues" evidence="1">
    <location>
        <begin position="189"/>
        <end position="203"/>
    </location>
</feature>
<feature type="compositionally biased region" description="Low complexity" evidence="1">
    <location>
        <begin position="75"/>
        <end position="92"/>
    </location>
</feature>
<feature type="compositionally biased region" description="Polar residues" evidence="1">
    <location>
        <begin position="142"/>
        <end position="157"/>
    </location>
</feature>
<proteinExistence type="predicted"/>
<evidence type="ECO:0000313" key="3">
    <source>
        <dbReference type="Proteomes" id="UP001140091"/>
    </source>
</evidence>
<feature type="compositionally biased region" description="Low complexity" evidence="1">
    <location>
        <begin position="255"/>
        <end position="266"/>
    </location>
</feature>
<keyword evidence="3" id="KW-1185">Reference proteome</keyword>
<feature type="compositionally biased region" description="Polar residues" evidence="1">
    <location>
        <begin position="422"/>
        <end position="432"/>
    </location>
</feature>
<reference evidence="2" key="1">
    <citation type="submission" date="2022-06" db="EMBL/GenBank/DDBJ databases">
        <title>Genome Sequence of Candolleomyces eurysporus.</title>
        <authorList>
            <person name="Buettner E."/>
        </authorList>
    </citation>
    <scope>NUCLEOTIDE SEQUENCE</scope>
    <source>
        <strain evidence="2">VTCC 930004</strain>
    </source>
</reference>
<evidence type="ECO:0000256" key="1">
    <source>
        <dbReference type="SAM" id="MobiDB-lite"/>
    </source>
</evidence>
<feature type="compositionally biased region" description="Acidic residues" evidence="1">
    <location>
        <begin position="243"/>
        <end position="254"/>
    </location>
</feature>
<accession>A0A9W8ML92</accession>